<protein>
    <submittedName>
        <fullName evidence="1">Uncharacterized protein</fullName>
    </submittedName>
</protein>
<dbReference type="AlphaFoldDB" id="A0A2D4J291"/>
<dbReference type="EMBL" id="IACK01149468">
    <property type="protein sequence ID" value="LAA90571.1"/>
    <property type="molecule type" value="Transcribed_RNA"/>
</dbReference>
<dbReference type="EMBL" id="IACK01149467">
    <property type="protein sequence ID" value="LAA90570.1"/>
    <property type="molecule type" value="Transcribed_RNA"/>
</dbReference>
<accession>A0A2D4J291</accession>
<reference evidence="1" key="1">
    <citation type="submission" date="2017-07" db="EMBL/GenBank/DDBJ databases">
        <authorList>
            <person name="Mikheyev A."/>
            <person name="Grau M."/>
        </authorList>
    </citation>
    <scope>NUCLEOTIDE SEQUENCE</scope>
    <source>
        <tissue evidence="1">Venom_gland</tissue>
    </source>
</reference>
<name>A0A2D4J291_MICLE</name>
<reference evidence="1" key="2">
    <citation type="submission" date="2017-11" db="EMBL/GenBank/DDBJ databases">
        <title>Coralsnake Venomics: Analyses of Venom Gland Transcriptomes and Proteomes of Six Brazilian Taxa.</title>
        <authorList>
            <person name="Aird S.D."/>
            <person name="Jorge da Silva N."/>
            <person name="Qiu L."/>
            <person name="Villar-Briones A."/>
            <person name="Aparecida-Saddi V."/>
            <person name="Campos-Telles M.P."/>
            <person name="Grau M."/>
            <person name="Mikheyev A.S."/>
        </authorList>
    </citation>
    <scope>NUCLEOTIDE SEQUENCE</scope>
    <source>
        <tissue evidence="1">Venom_gland</tissue>
    </source>
</reference>
<dbReference type="EMBL" id="IACK01149461">
    <property type="protein sequence ID" value="LAA90558.1"/>
    <property type="molecule type" value="Transcribed_RNA"/>
</dbReference>
<evidence type="ECO:0000313" key="1">
    <source>
        <dbReference type="EMBL" id="LAA90571.1"/>
    </source>
</evidence>
<dbReference type="EMBL" id="IACK01149465">
    <property type="protein sequence ID" value="LAA90565.1"/>
    <property type="molecule type" value="Transcribed_RNA"/>
</dbReference>
<sequence>MGQNSLNKFSHNRNLGLNCGHKLRTTCTRFSSVSLFSLDLKSLRNINLGHSGNATQPSNVCNLEEFSAVRKNYRTVINRLCLYYRSRCFISGENYSQNI</sequence>
<proteinExistence type="predicted"/>
<organism evidence="1">
    <name type="scientific">Micrurus lemniscatus lemniscatus</name>
    <dbReference type="NCBI Taxonomy" id="129467"/>
    <lineage>
        <taxon>Eukaryota</taxon>
        <taxon>Metazoa</taxon>
        <taxon>Chordata</taxon>
        <taxon>Craniata</taxon>
        <taxon>Vertebrata</taxon>
        <taxon>Euteleostomi</taxon>
        <taxon>Lepidosauria</taxon>
        <taxon>Squamata</taxon>
        <taxon>Bifurcata</taxon>
        <taxon>Unidentata</taxon>
        <taxon>Episquamata</taxon>
        <taxon>Toxicofera</taxon>
        <taxon>Serpentes</taxon>
        <taxon>Colubroidea</taxon>
        <taxon>Elapidae</taxon>
        <taxon>Elapinae</taxon>
        <taxon>Micrurus</taxon>
    </lineage>
</organism>